<dbReference type="AlphaFoldDB" id="A0A2M8KBZ4"/>
<evidence type="ECO:0000313" key="2">
    <source>
        <dbReference type="EMBL" id="PJE57426.1"/>
    </source>
</evidence>
<dbReference type="Proteomes" id="UP000231648">
    <property type="component" value="Unassembled WGS sequence"/>
</dbReference>
<dbReference type="Pfam" id="PF19502">
    <property type="entry name" value="DUF6036"/>
    <property type="match status" value="1"/>
</dbReference>
<reference evidence="3" key="1">
    <citation type="submission" date="2017-09" db="EMBL/GenBank/DDBJ databases">
        <title>Depth-based differentiation of microbial function through sediment-hosted aquifers and enrichment of novel symbionts in the deep terrestrial subsurface.</title>
        <authorList>
            <person name="Probst A.J."/>
            <person name="Ladd B."/>
            <person name="Jarett J.K."/>
            <person name="Geller-Mcgrath D.E."/>
            <person name="Sieber C.M.K."/>
            <person name="Emerson J.B."/>
            <person name="Anantharaman K."/>
            <person name="Thomas B.C."/>
            <person name="Malmstrom R."/>
            <person name="Stieglmeier M."/>
            <person name="Klingl A."/>
            <person name="Woyke T."/>
            <person name="Ryan C.M."/>
            <person name="Banfield J.F."/>
        </authorList>
    </citation>
    <scope>NUCLEOTIDE SEQUENCE [LARGE SCALE GENOMIC DNA]</scope>
</reference>
<evidence type="ECO:0000259" key="1">
    <source>
        <dbReference type="Pfam" id="PF19502"/>
    </source>
</evidence>
<protein>
    <recommendedName>
        <fullName evidence="1">DUF6036 domain-containing protein</fullName>
    </recommendedName>
</protein>
<dbReference type="InterPro" id="IPR043519">
    <property type="entry name" value="NT_sf"/>
</dbReference>
<gene>
    <name evidence="2" type="ORF">COU82_02140</name>
</gene>
<sequence>MEIINPEKLLLKVVKILSNLKIDYFITGGYAVSVWGRPRSTADIDIVIKIIEAKITLLTKALRKISKAGYIDEGIAKEAVKKKDEFNFIDSDTGLKVDFWVMKGDKLSQIEFSRKIEKKIDGQKVYFISPENLILSKLEWYKQTDSNRHLEDIQSILIISGKKLDFNYLKRGAKDLGSLEILDNILRGLAS</sequence>
<name>A0A2M8KBZ4_9BACT</name>
<dbReference type="EMBL" id="PFDX01000026">
    <property type="protein sequence ID" value="PJE57426.1"/>
    <property type="molecule type" value="Genomic_DNA"/>
</dbReference>
<dbReference type="Gene3D" id="3.30.460.40">
    <property type="match status" value="1"/>
</dbReference>
<dbReference type="SUPFAM" id="SSF81301">
    <property type="entry name" value="Nucleotidyltransferase"/>
    <property type="match status" value="1"/>
</dbReference>
<comment type="caution">
    <text evidence="2">The sequence shown here is derived from an EMBL/GenBank/DDBJ whole genome shotgun (WGS) entry which is preliminary data.</text>
</comment>
<organism evidence="2 3">
    <name type="scientific">Candidatus Portnoybacteria bacterium CG10_big_fil_rev_8_21_14_0_10_38_18</name>
    <dbReference type="NCBI Taxonomy" id="1974813"/>
    <lineage>
        <taxon>Bacteria</taxon>
        <taxon>Candidatus Portnoyibacteriota</taxon>
    </lineage>
</organism>
<feature type="domain" description="DUF6036" evidence="1">
    <location>
        <begin position="19"/>
        <end position="174"/>
    </location>
</feature>
<evidence type="ECO:0000313" key="3">
    <source>
        <dbReference type="Proteomes" id="UP000231648"/>
    </source>
</evidence>
<proteinExistence type="predicted"/>
<accession>A0A2M8KBZ4</accession>
<dbReference type="InterPro" id="IPR045792">
    <property type="entry name" value="DUF6036"/>
</dbReference>